<dbReference type="Pfam" id="PF00174">
    <property type="entry name" value="Oxidored_molyb"/>
    <property type="match status" value="1"/>
</dbReference>
<feature type="compositionally biased region" description="Basic and acidic residues" evidence="5">
    <location>
        <begin position="9"/>
        <end position="18"/>
    </location>
</feature>
<dbReference type="PRINTS" id="PR00407">
    <property type="entry name" value="EUMOPTERIN"/>
</dbReference>
<dbReference type="InterPro" id="IPR036374">
    <property type="entry name" value="OxRdtase_Mopterin-bd_sf"/>
</dbReference>
<evidence type="ECO:0000259" key="6">
    <source>
        <dbReference type="Pfam" id="PF00174"/>
    </source>
</evidence>
<evidence type="ECO:0000256" key="1">
    <source>
        <dbReference type="ARBA" id="ARBA00001924"/>
    </source>
</evidence>
<accession>A0A9N8HRD3</accession>
<evidence type="ECO:0000256" key="2">
    <source>
        <dbReference type="ARBA" id="ARBA00022505"/>
    </source>
</evidence>
<dbReference type="GO" id="GO:0008482">
    <property type="term" value="F:sulfite oxidase activity"/>
    <property type="evidence" value="ECO:0007669"/>
    <property type="project" value="TreeGrafter"/>
</dbReference>
<evidence type="ECO:0000259" key="7">
    <source>
        <dbReference type="Pfam" id="PF03404"/>
    </source>
</evidence>
<dbReference type="SUPFAM" id="SSF56524">
    <property type="entry name" value="Oxidoreductase molybdopterin-binding domain"/>
    <property type="match status" value="1"/>
</dbReference>
<evidence type="ECO:0000256" key="3">
    <source>
        <dbReference type="ARBA" id="ARBA00022723"/>
    </source>
</evidence>
<dbReference type="Gene3D" id="3.90.420.10">
    <property type="entry name" value="Oxidoreductase, molybdopterin-binding domain"/>
    <property type="match status" value="1"/>
</dbReference>
<dbReference type="GO" id="GO:0043546">
    <property type="term" value="F:molybdopterin cofactor binding"/>
    <property type="evidence" value="ECO:0007669"/>
    <property type="project" value="TreeGrafter"/>
</dbReference>
<dbReference type="InterPro" id="IPR014756">
    <property type="entry name" value="Ig_E-set"/>
</dbReference>
<dbReference type="GO" id="GO:0006790">
    <property type="term" value="P:sulfur compound metabolic process"/>
    <property type="evidence" value="ECO:0007669"/>
    <property type="project" value="TreeGrafter"/>
</dbReference>
<dbReference type="GO" id="GO:0020037">
    <property type="term" value="F:heme binding"/>
    <property type="evidence" value="ECO:0007669"/>
    <property type="project" value="TreeGrafter"/>
</dbReference>
<gene>
    <name evidence="8" type="ORF">SEMRO_1064_G237250.1</name>
</gene>
<dbReference type="InterPro" id="IPR000572">
    <property type="entry name" value="OxRdtase_Mopterin-bd_dom"/>
</dbReference>
<dbReference type="AlphaFoldDB" id="A0A9N8HRD3"/>
<dbReference type="GO" id="GO:0043436">
    <property type="term" value="P:oxoacid metabolic process"/>
    <property type="evidence" value="ECO:0007669"/>
    <property type="project" value="UniProtKB-ARBA"/>
</dbReference>
<comment type="cofactor">
    <cofactor evidence="1">
        <name>Mo-molybdopterin</name>
        <dbReference type="ChEBI" id="CHEBI:71302"/>
    </cofactor>
</comment>
<keyword evidence="2" id="KW-0500">Molybdenum</keyword>
<sequence length="520" mass="58370">MAPNGVDPNEPRSVRAEEVYGPYPKNCMTPWKNSRDEGREGDAVDVENLKEIAAQNFMELPCDYRDKGTPDDWIPRDGRMVRLTGRHPFNAEPLLPELTKHNPKNPFLLPANLHIIRNHGTVPKLDWETHTLSIEGPLVSDPVKLSMDELTTTYPTTEFPVTISCCGNRRKEMNMIKQTIGFNWGSAAAGTNVYKGVLLRDLLKSVGVTAESVADMTGSFVEFIGNEDLGNKCGGPGPFPDEPWAEKVKYATSIPLAKCLDPADEVMVAFQANGQRLHPDRGYPIRLVIPGYIGGRMIKWLTRIRVIPHESHSCYHYWDNKYLPPQVTAEVAAKDGWWYKQDYIINELSLNSFINKPAHNATIPLAANIDKTMVVSGYAHSGGGRKVTRVEVSSDLGVTWNLADIDRKEQPNPYGKYWCWVWWYYDLPVAQMGKELWVRAWDTSNSPQAERPVWTLMGQSSNHVFRVLVHTETSPDTGKVVYRFEHPTQAGQQSGGWATRLAGKVKSAGYGEINLASYVD</sequence>
<dbReference type="Pfam" id="PF03404">
    <property type="entry name" value="Mo-co_dimer"/>
    <property type="match status" value="1"/>
</dbReference>
<keyword evidence="9" id="KW-1185">Reference proteome</keyword>
<protein>
    <submittedName>
        <fullName evidence="8">Nitrate reductase [NAD(P)H]</fullName>
    </submittedName>
</protein>
<name>A0A9N8HRD3_9STRA</name>
<dbReference type="PANTHER" id="PTHR19372">
    <property type="entry name" value="SULFITE REDUCTASE"/>
    <property type="match status" value="1"/>
</dbReference>
<dbReference type="SUPFAM" id="SSF81296">
    <property type="entry name" value="E set domains"/>
    <property type="match status" value="1"/>
</dbReference>
<organism evidence="8 9">
    <name type="scientific">Seminavis robusta</name>
    <dbReference type="NCBI Taxonomy" id="568900"/>
    <lineage>
        <taxon>Eukaryota</taxon>
        <taxon>Sar</taxon>
        <taxon>Stramenopiles</taxon>
        <taxon>Ochrophyta</taxon>
        <taxon>Bacillariophyta</taxon>
        <taxon>Bacillariophyceae</taxon>
        <taxon>Bacillariophycidae</taxon>
        <taxon>Naviculales</taxon>
        <taxon>Naviculaceae</taxon>
        <taxon>Seminavis</taxon>
    </lineage>
</organism>
<dbReference type="Proteomes" id="UP001153069">
    <property type="component" value="Unassembled WGS sequence"/>
</dbReference>
<dbReference type="PANTHER" id="PTHR19372:SF7">
    <property type="entry name" value="SULFITE OXIDASE, MITOCHONDRIAL"/>
    <property type="match status" value="1"/>
</dbReference>
<dbReference type="GO" id="GO:0030151">
    <property type="term" value="F:molybdenum ion binding"/>
    <property type="evidence" value="ECO:0007669"/>
    <property type="project" value="InterPro"/>
</dbReference>
<dbReference type="FunFam" id="3.90.420.10:FF:000003">
    <property type="entry name" value="Nitrate reductase"/>
    <property type="match status" value="1"/>
</dbReference>
<comment type="caution">
    <text evidence="8">The sequence shown here is derived from an EMBL/GenBank/DDBJ whole genome shotgun (WGS) entry which is preliminary data.</text>
</comment>
<keyword evidence="3" id="KW-0479">Metal-binding</keyword>
<feature type="domain" description="Oxidoreductase molybdopterin-binding" evidence="6">
    <location>
        <begin position="119"/>
        <end position="314"/>
    </location>
</feature>
<dbReference type="InterPro" id="IPR005066">
    <property type="entry name" value="MoCF_OxRdtse_dimer"/>
</dbReference>
<feature type="domain" description="Moybdenum cofactor oxidoreductase dimerisation" evidence="7">
    <location>
        <begin position="343"/>
        <end position="471"/>
    </location>
</feature>
<evidence type="ECO:0000256" key="5">
    <source>
        <dbReference type="SAM" id="MobiDB-lite"/>
    </source>
</evidence>
<keyword evidence="4" id="KW-0560">Oxidoreductase</keyword>
<proteinExistence type="predicted"/>
<dbReference type="EMBL" id="CAICTM010001062">
    <property type="protein sequence ID" value="CAB9520003.1"/>
    <property type="molecule type" value="Genomic_DNA"/>
</dbReference>
<evidence type="ECO:0000256" key="4">
    <source>
        <dbReference type="ARBA" id="ARBA00023002"/>
    </source>
</evidence>
<dbReference type="Gene3D" id="2.60.40.650">
    <property type="match status" value="1"/>
</dbReference>
<dbReference type="InterPro" id="IPR008335">
    <property type="entry name" value="Mopterin_OxRdtase_euk"/>
</dbReference>
<dbReference type="OrthoDB" id="432685at2759"/>
<feature type="region of interest" description="Disordered" evidence="5">
    <location>
        <begin position="1"/>
        <end position="22"/>
    </location>
</feature>
<evidence type="ECO:0000313" key="9">
    <source>
        <dbReference type="Proteomes" id="UP001153069"/>
    </source>
</evidence>
<evidence type="ECO:0000313" key="8">
    <source>
        <dbReference type="EMBL" id="CAB9520003.1"/>
    </source>
</evidence>
<reference evidence="8" key="1">
    <citation type="submission" date="2020-06" db="EMBL/GenBank/DDBJ databases">
        <authorList>
            <consortium name="Plant Systems Biology data submission"/>
        </authorList>
    </citation>
    <scope>NUCLEOTIDE SEQUENCE</scope>
    <source>
        <strain evidence="8">D6</strain>
    </source>
</reference>